<evidence type="ECO:0000259" key="1">
    <source>
        <dbReference type="Pfam" id="PF13649"/>
    </source>
</evidence>
<dbReference type="Gene3D" id="3.40.50.150">
    <property type="entry name" value="Vaccinia Virus protein VP39"/>
    <property type="match status" value="1"/>
</dbReference>
<sequence length="248" mass="28230">MNIFSEIHCGLPREGPGCNEATKRAFSGISNIPTAASVLDLGCGPGLQTIELSQLLKVSKGSITAVDHNETYLEELALKVSEQTIDNIKCEKADMCNLHYADNSFDIIWAEGAIYIIGFKKGLKEWKRILKPNGIIAVTELSWIADDIPKEISEFWSLEYSEMQSVEENINTAKVCGYHVESHFTLPESAWFDHYYAPLEIRINELKVTYEDNEEAQKVLNNELKEIVMYKQYSAYYGYEFYVLRSTK</sequence>
<dbReference type="AlphaFoldDB" id="A0A382ZF77"/>
<evidence type="ECO:0000313" key="2">
    <source>
        <dbReference type="EMBL" id="SVD93879.1"/>
    </source>
</evidence>
<dbReference type="InterPro" id="IPR029063">
    <property type="entry name" value="SAM-dependent_MTases_sf"/>
</dbReference>
<feature type="domain" description="Methyltransferase" evidence="1">
    <location>
        <begin position="38"/>
        <end position="134"/>
    </location>
</feature>
<dbReference type="CDD" id="cd02440">
    <property type="entry name" value="AdoMet_MTases"/>
    <property type="match status" value="1"/>
</dbReference>
<dbReference type="InterPro" id="IPR050508">
    <property type="entry name" value="Methyltransf_Superfamily"/>
</dbReference>
<dbReference type="PANTHER" id="PTHR42912:SF93">
    <property type="entry name" value="N6-ADENOSINE-METHYLTRANSFERASE TMT1A"/>
    <property type="match status" value="1"/>
</dbReference>
<dbReference type="EMBL" id="UINC01183229">
    <property type="protein sequence ID" value="SVD93879.1"/>
    <property type="molecule type" value="Genomic_DNA"/>
</dbReference>
<reference evidence="2" key="1">
    <citation type="submission" date="2018-05" db="EMBL/GenBank/DDBJ databases">
        <authorList>
            <person name="Lanie J.A."/>
            <person name="Ng W.-L."/>
            <person name="Kazmierczak K.M."/>
            <person name="Andrzejewski T.M."/>
            <person name="Davidsen T.M."/>
            <person name="Wayne K.J."/>
            <person name="Tettelin H."/>
            <person name="Glass J.I."/>
            <person name="Rusch D."/>
            <person name="Podicherti R."/>
            <person name="Tsui H.-C.T."/>
            <person name="Winkler M.E."/>
        </authorList>
    </citation>
    <scope>NUCLEOTIDE SEQUENCE</scope>
</reference>
<dbReference type="GO" id="GO:0008168">
    <property type="term" value="F:methyltransferase activity"/>
    <property type="evidence" value="ECO:0007669"/>
    <property type="project" value="TreeGrafter"/>
</dbReference>
<dbReference type="SUPFAM" id="SSF53335">
    <property type="entry name" value="S-adenosyl-L-methionine-dependent methyltransferases"/>
    <property type="match status" value="1"/>
</dbReference>
<name>A0A382ZF77_9ZZZZ</name>
<protein>
    <recommendedName>
        <fullName evidence="1">Methyltransferase domain-containing protein</fullName>
    </recommendedName>
</protein>
<organism evidence="2">
    <name type="scientific">marine metagenome</name>
    <dbReference type="NCBI Taxonomy" id="408172"/>
    <lineage>
        <taxon>unclassified sequences</taxon>
        <taxon>metagenomes</taxon>
        <taxon>ecological metagenomes</taxon>
    </lineage>
</organism>
<gene>
    <name evidence="2" type="ORF">METZ01_LOCUS446733</name>
</gene>
<dbReference type="Pfam" id="PF13649">
    <property type="entry name" value="Methyltransf_25"/>
    <property type="match status" value="1"/>
</dbReference>
<proteinExistence type="predicted"/>
<dbReference type="PANTHER" id="PTHR42912">
    <property type="entry name" value="METHYLTRANSFERASE"/>
    <property type="match status" value="1"/>
</dbReference>
<accession>A0A382ZF77</accession>
<dbReference type="InterPro" id="IPR041698">
    <property type="entry name" value="Methyltransf_25"/>
</dbReference>